<feature type="compositionally biased region" description="Basic and acidic residues" evidence="1">
    <location>
        <begin position="345"/>
        <end position="356"/>
    </location>
</feature>
<feature type="compositionally biased region" description="Acidic residues" evidence="1">
    <location>
        <begin position="301"/>
        <end position="312"/>
    </location>
</feature>
<sequence length="1025" mass="109989">MPTLGQRQRAQAAQSRRRSNHQKKQLQNQAQLHQDEPEDPTRNDEHHNERLQHHDHREDSRDDEDEGSASDNDDDDDGDGDEQVDADDQEYDDEDDDEGKEDKDVDEEEGEEDDSGSEDSDEEDDDAHPQALLSRPIKASITEHFPFHLHLLDIGSDAISLLWAAAPPAVPLPDTNPNSATQGAPSLEQSQAVTHLLKGSAIGVTVNNRPWPQLLLTELSPAGDQAVLVVYGLDPSTDTNLVIQTQALASPSARPTGTMVSFADPIPRDTDPAIIELYVPADTVTTADLPSPAEPAVSLEDKDEEEAYDEDGVPSTLSFASLRRALSRSNAHREQLSASLRKARKDSSRSESNLRNEIDALQRNLDRSSAADGRTKQKILALQENVRQAKAAEERLSEEVKASQTEWEHCQSKFNSSRAAREKEQADWDAERSTQETRVRTLEDALKEQERKRDKLRAELDDREKRKEKMDAKWAKVANLEAELKRLKEEVEGVREGAVIFAAASANSSHTSGSTAQGVSTPPPSHASILGPNSTQSPQSMSSHSSQAGAPPGLMSTSEIGPISTTAISSTLRATAPAFFAPNTSFPPTYAGVGDLLQQQDATQVASGSLTPRTRLLREHALANRHRQSLPISSAPADEVITSQQHPHSPYRAYPLLGSTSSVAHSLGEPGGSGLDPHKPEFVPTWLQSSLSNQSNPQDLMPELSGPDFVPDTDQQHQQHIMRAYGHPNFLQPSGSSDLFVPQQHYLDSMQGYSDFHARDAFHSAAIARELDGLPNTVGQRRDETGEDGGTDSETVDGDDLDFDPTLKLPPSFSRSRQLQSANTVAAAVAASNAAAASANASSSPSSVTGHGPSGGIPQKTRPRSIILSGTNPVIGSSPGVIGRDLASAPMASHSGTIPSPSTPPRWHSSPIGRPRLPAPLNNTLGTAAGGLHSPSDSPSALLPSPTSDLVIRRSPGPNSPIGNGPGGPIGPRFVFPHRRVEVAPQQTLTTARLADSSEPRLSTGPIGAASKDVLEGHPSRTASG</sequence>
<dbReference type="Proteomes" id="UP001176517">
    <property type="component" value="Unassembled WGS sequence"/>
</dbReference>
<feature type="compositionally biased region" description="Acidic residues" evidence="1">
    <location>
        <begin position="785"/>
        <end position="803"/>
    </location>
</feature>
<evidence type="ECO:0000313" key="3">
    <source>
        <dbReference type="Proteomes" id="UP001176517"/>
    </source>
</evidence>
<feature type="region of interest" description="Disordered" evidence="1">
    <location>
        <begin position="988"/>
        <end position="1025"/>
    </location>
</feature>
<keyword evidence="3" id="KW-1185">Reference proteome</keyword>
<feature type="compositionally biased region" description="Acidic residues" evidence="1">
    <location>
        <begin position="61"/>
        <end position="126"/>
    </location>
</feature>
<evidence type="ECO:0000256" key="1">
    <source>
        <dbReference type="SAM" id="MobiDB-lite"/>
    </source>
</evidence>
<feature type="region of interest" description="Disordered" evidence="1">
    <location>
        <begin position="773"/>
        <end position="817"/>
    </location>
</feature>
<protein>
    <submittedName>
        <fullName evidence="2">Uncharacterized protein</fullName>
    </submittedName>
</protein>
<feature type="region of interest" description="Disordered" evidence="1">
    <location>
        <begin position="506"/>
        <end position="560"/>
    </location>
</feature>
<feature type="compositionally biased region" description="Low complexity" evidence="1">
    <location>
        <begin position="1"/>
        <end position="14"/>
    </location>
</feature>
<feature type="region of interest" description="Disordered" evidence="1">
    <location>
        <begin position="397"/>
        <end position="453"/>
    </location>
</feature>
<gene>
    <name evidence="2" type="ORF">OC846_005318</name>
</gene>
<comment type="caution">
    <text evidence="2">The sequence shown here is derived from an EMBL/GenBank/DDBJ whole genome shotgun (WGS) entry which is preliminary data.</text>
</comment>
<accession>A0AAN6JW36</accession>
<feature type="compositionally biased region" description="Basic residues" evidence="1">
    <location>
        <begin position="15"/>
        <end position="24"/>
    </location>
</feature>
<feature type="region of interest" description="Disordered" evidence="1">
    <location>
        <begin position="625"/>
        <end position="683"/>
    </location>
</feature>
<feature type="compositionally biased region" description="Low complexity" evidence="1">
    <location>
        <begin position="932"/>
        <end position="963"/>
    </location>
</feature>
<feature type="region of interest" description="Disordered" evidence="1">
    <location>
        <begin position="285"/>
        <end position="314"/>
    </location>
</feature>
<feature type="region of interest" description="Disordered" evidence="1">
    <location>
        <begin position="330"/>
        <end position="356"/>
    </location>
</feature>
<feature type="compositionally biased region" description="Basic and acidic residues" evidence="1">
    <location>
        <begin position="419"/>
        <end position="453"/>
    </location>
</feature>
<dbReference type="AlphaFoldDB" id="A0AAN6JW36"/>
<feature type="compositionally biased region" description="Basic and acidic residues" evidence="1">
    <location>
        <begin position="397"/>
        <end position="411"/>
    </location>
</feature>
<feature type="compositionally biased region" description="Polar residues" evidence="1">
    <location>
        <begin position="506"/>
        <end position="520"/>
    </location>
</feature>
<reference evidence="2" key="1">
    <citation type="journal article" date="2023" name="PhytoFront">
        <title>Draft Genome Resources of Seven Strains of Tilletia horrida, Causal Agent of Kernel Smut of Rice.</title>
        <authorList>
            <person name="Khanal S."/>
            <person name="Antony Babu S."/>
            <person name="Zhou X.G."/>
        </authorList>
    </citation>
    <scope>NUCLEOTIDE SEQUENCE</scope>
    <source>
        <strain evidence="2">TX6</strain>
    </source>
</reference>
<name>A0AAN6JW36_9BASI</name>
<dbReference type="EMBL" id="JAPDMZ010000197">
    <property type="protein sequence ID" value="KAK0546321.1"/>
    <property type="molecule type" value="Genomic_DNA"/>
</dbReference>
<feature type="compositionally biased region" description="Low complexity" evidence="1">
    <location>
        <begin position="534"/>
        <end position="547"/>
    </location>
</feature>
<feature type="region of interest" description="Disordered" evidence="1">
    <location>
        <begin position="840"/>
        <end position="974"/>
    </location>
</feature>
<feature type="compositionally biased region" description="Basic and acidic residues" evidence="1">
    <location>
        <begin position="33"/>
        <end position="60"/>
    </location>
</feature>
<proteinExistence type="predicted"/>
<evidence type="ECO:0000313" key="2">
    <source>
        <dbReference type="EMBL" id="KAK0546321.1"/>
    </source>
</evidence>
<feature type="region of interest" description="Disordered" evidence="1">
    <location>
        <begin position="1"/>
        <end position="128"/>
    </location>
</feature>
<organism evidence="2 3">
    <name type="scientific">Tilletia horrida</name>
    <dbReference type="NCBI Taxonomy" id="155126"/>
    <lineage>
        <taxon>Eukaryota</taxon>
        <taxon>Fungi</taxon>
        <taxon>Dikarya</taxon>
        <taxon>Basidiomycota</taxon>
        <taxon>Ustilaginomycotina</taxon>
        <taxon>Exobasidiomycetes</taxon>
        <taxon>Tilletiales</taxon>
        <taxon>Tilletiaceae</taxon>
        <taxon>Tilletia</taxon>
    </lineage>
</organism>